<evidence type="ECO:0000259" key="1">
    <source>
        <dbReference type="Pfam" id="PF09000"/>
    </source>
</evidence>
<protein>
    <recommendedName>
        <fullName evidence="1">Colicin E3-like ribonuclease domain-containing protein</fullName>
    </recommendedName>
</protein>
<dbReference type="SUPFAM" id="SSF63840">
    <property type="entry name" value="Ribonuclease domain of colicin E3"/>
    <property type="match status" value="1"/>
</dbReference>
<reference evidence="2 3" key="1">
    <citation type="submission" date="2020-09" db="EMBL/GenBank/DDBJ databases">
        <title>Novel species of Mucilaginibacter isolated from a glacier on the Tibetan Plateau.</title>
        <authorList>
            <person name="Liu Q."/>
            <person name="Xin Y.-H."/>
        </authorList>
    </citation>
    <scope>NUCLEOTIDE SEQUENCE [LARGE SCALE GENOMIC DNA]</scope>
    <source>
        <strain evidence="2 3">ZT4R22</strain>
    </source>
</reference>
<dbReference type="EMBL" id="JACWMY010000001">
    <property type="protein sequence ID" value="MBD1362214.1"/>
    <property type="molecule type" value="Genomic_DNA"/>
</dbReference>
<accession>A0ABR7WIQ9</accession>
<dbReference type="RefSeq" id="WP_191186906.1">
    <property type="nucleotide sequence ID" value="NZ_JACWMY010000001.1"/>
</dbReference>
<sequence length="76" mass="8660">MAGKPIPKPSFLDECIPIGAGYGRKRWKSQDNTRLYEWDSFHGEIEIYNNRGRHLGVLNAYGVLIKDAVKGRKIDV</sequence>
<evidence type="ECO:0000313" key="3">
    <source>
        <dbReference type="Proteomes" id="UP000606600"/>
    </source>
</evidence>
<dbReference type="Proteomes" id="UP000606600">
    <property type="component" value="Unassembled WGS sequence"/>
</dbReference>
<dbReference type="InterPro" id="IPR009105">
    <property type="entry name" value="Colicin_E3_ribonuclease"/>
</dbReference>
<proteinExistence type="predicted"/>
<evidence type="ECO:0000313" key="2">
    <source>
        <dbReference type="EMBL" id="MBD1362214.1"/>
    </source>
</evidence>
<gene>
    <name evidence="2" type="ORF">IDJ77_00200</name>
</gene>
<name>A0ABR7WIQ9_9SPHI</name>
<feature type="domain" description="Colicin E3-like ribonuclease" evidence="1">
    <location>
        <begin position="19"/>
        <end position="74"/>
    </location>
</feature>
<dbReference type="Pfam" id="PF09000">
    <property type="entry name" value="Cytotoxic"/>
    <property type="match status" value="1"/>
</dbReference>
<keyword evidence="3" id="KW-1185">Reference proteome</keyword>
<organism evidence="2 3">
    <name type="scientific">Mucilaginibacter pankratovii</name>
    <dbReference type="NCBI Taxonomy" id="2772110"/>
    <lineage>
        <taxon>Bacteria</taxon>
        <taxon>Pseudomonadati</taxon>
        <taxon>Bacteroidota</taxon>
        <taxon>Sphingobacteriia</taxon>
        <taxon>Sphingobacteriales</taxon>
        <taxon>Sphingobacteriaceae</taxon>
        <taxon>Mucilaginibacter</taxon>
    </lineage>
</organism>
<dbReference type="Gene3D" id="3.10.380.10">
    <property type="entry name" value="Colicin E3-like ribonuclease domain"/>
    <property type="match status" value="1"/>
</dbReference>
<comment type="caution">
    <text evidence="2">The sequence shown here is derived from an EMBL/GenBank/DDBJ whole genome shotgun (WGS) entry which is preliminary data.</text>
</comment>
<dbReference type="InterPro" id="IPR036725">
    <property type="entry name" value="ColE3_ribonuclease_sf"/>
</dbReference>